<accession>A0A9D9N4Z7</accession>
<evidence type="ECO:0000313" key="2">
    <source>
        <dbReference type="Proteomes" id="UP000823641"/>
    </source>
</evidence>
<reference evidence="1" key="2">
    <citation type="journal article" date="2021" name="PeerJ">
        <title>Extensive microbial diversity within the chicken gut microbiome revealed by metagenomics and culture.</title>
        <authorList>
            <person name="Gilroy R."/>
            <person name="Ravi A."/>
            <person name="Getino M."/>
            <person name="Pursley I."/>
            <person name="Horton D.L."/>
            <person name="Alikhan N.F."/>
            <person name="Baker D."/>
            <person name="Gharbi K."/>
            <person name="Hall N."/>
            <person name="Watson M."/>
            <person name="Adriaenssens E.M."/>
            <person name="Foster-Nyarko E."/>
            <person name="Jarju S."/>
            <person name="Secka A."/>
            <person name="Antonio M."/>
            <person name="Oren A."/>
            <person name="Chaudhuri R.R."/>
            <person name="La Ragione R."/>
            <person name="Hildebrand F."/>
            <person name="Pallen M.J."/>
        </authorList>
    </citation>
    <scope>NUCLEOTIDE SEQUENCE</scope>
    <source>
        <strain evidence="1">G3-3990</strain>
    </source>
</reference>
<dbReference type="Gene3D" id="3.30.160.250">
    <property type="match status" value="1"/>
</dbReference>
<dbReference type="InterPro" id="IPR035069">
    <property type="entry name" value="TTHA1013/TTHA0281-like"/>
</dbReference>
<comment type="caution">
    <text evidence="1">The sequence shown here is derived from an EMBL/GenBank/DDBJ whole genome shotgun (WGS) entry which is preliminary data.</text>
</comment>
<evidence type="ECO:0000313" key="1">
    <source>
        <dbReference type="EMBL" id="MBO8460489.1"/>
    </source>
</evidence>
<dbReference type="EMBL" id="JADIMG010000087">
    <property type="protein sequence ID" value="MBO8460489.1"/>
    <property type="molecule type" value="Genomic_DNA"/>
</dbReference>
<organism evidence="1 2">
    <name type="scientific">Candidatus Gallipaludibacter merdavium</name>
    <dbReference type="NCBI Taxonomy" id="2840839"/>
    <lineage>
        <taxon>Bacteria</taxon>
        <taxon>Pseudomonadati</taxon>
        <taxon>Bacteroidota</taxon>
        <taxon>Bacteroidia</taxon>
        <taxon>Bacteroidales</taxon>
        <taxon>Candidatus Gallipaludibacter</taxon>
    </lineage>
</organism>
<gene>
    <name evidence="1" type="ORF">IAA73_09180</name>
</gene>
<protein>
    <submittedName>
        <fullName evidence="1">Type II toxin-antitoxin system HicB family antitoxin</fullName>
    </submittedName>
</protein>
<sequence length="64" mass="7319">MSTTTNNLYAVELTPHGEYFAYLSHHKQCFAYGETKEDAIENLKAASEDFFDAFEAVFGLEEYI</sequence>
<dbReference type="AlphaFoldDB" id="A0A9D9N4Z7"/>
<proteinExistence type="predicted"/>
<name>A0A9D9N4Z7_9BACT</name>
<dbReference type="SUPFAM" id="SSF143100">
    <property type="entry name" value="TTHA1013/TTHA0281-like"/>
    <property type="match status" value="1"/>
</dbReference>
<reference evidence="1" key="1">
    <citation type="submission" date="2020-10" db="EMBL/GenBank/DDBJ databases">
        <authorList>
            <person name="Gilroy R."/>
        </authorList>
    </citation>
    <scope>NUCLEOTIDE SEQUENCE</scope>
    <source>
        <strain evidence="1">G3-3990</strain>
    </source>
</reference>
<dbReference type="Proteomes" id="UP000823641">
    <property type="component" value="Unassembled WGS sequence"/>
</dbReference>